<feature type="domain" description="Mur ligase central" evidence="1">
    <location>
        <begin position="13"/>
        <end position="107"/>
    </location>
</feature>
<dbReference type="PANTHER" id="PTHR23135">
    <property type="entry name" value="MUR LIGASE FAMILY MEMBER"/>
    <property type="match status" value="1"/>
</dbReference>
<accession>A0A2M8KC60</accession>
<dbReference type="GO" id="GO:0016881">
    <property type="term" value="F:acid-amino acid ligase activity"/>
    <property type="evidence" value="ECO:0007669"/>
    <property type="project" value="InterPro"/>
</dbReference>
<protein>
    <recommendedName>
        <fullName evidence="1">Mur ligase central domain-containing protein</fullName>
    </recommendedName>
</protein>
<dbReference type="Gene3D" id="3.40.1190.10">
    <property type="entry name" value="Mur-like, catalytic domain"/>
    <property type="match status" value="1"/>
</dbReference>
<evidence type="ECO:0000313" key="3">
    <source>
        <dbReference type="Proteomes" id="UP000231648"/>
    </source>
</evidence>
<proteinExistence type="predicted"/>
<feature type="non-terminal residue" evidence="2">
    <location>
        <position position="175"/>
    </location>
</feature>
<dbReference type="AlphaFoldDB" id="A0A2M8KC60"/>
<dbReference type="SUPFAM" id="SSF53623">
    <property type="entry name" value="MurD-like peptide ligases, catalytic domain"/>
    <property type="match status" value="1"/>
</dbReference>
<organism evidence="2 3">
    <name type="scientific">Candidatus Portnoybacteria bacterium CG10_big_fil_rev_8_21_14_0_10_38_18</name>
    <dbReference type="NCBI Taxonomy" id="1974813"/>
    <lineage>
        <taxon>Bacteria</taxon>
        <taxon>Candidatus Portnoyibacteriota</taxon>
    </lineage>
</organism>
<dbReference type="InterPro" id="IPR036565">
    <property type="entry name" value="Mur-like_cat_sf"/>
</dbReference>
<name>A0A2M8KC60_9BACT</name>
<dbReference type="GO" id="GO:0005524">
    <property type="term" value="F:ATP binding"/>
    <property type="evidence" value="ECO:0007669"/>
    <property type="project" value="InterPro"/>
</dbReference>
<dbReference type="EMBL" id="PFDX01000019">
    <property type="protein sequence ID" value="PJE57485.1"/>
    <property type="molecule type" value="Genomic_DNA"/>
</dbReference>
<evidence type="ECO:0000259" key="1">
    <source>
        <dbReference type="Pfam" id="PF08245"/>
    </source>
</evidence>
<reference evidence="3" key="1">
    <citation type="submission" date="2017-09" db="EMBL/GenBank/DDBJ databases">
        <title>Depth-based differentiation of microbial function through sediment-hosted aquifers and enrichment of novel symbionts in the deep terrestrial subsurface.</title>
        <authorList>
            <person name="Probst A.J."/>
            <person name="Ladd B."/>
            <person name="Jarett J.K."/>
            <person name="Geller-Mcgrath D.E."/>
            <person name="Sieber C.M.K."/>
            <person name="Emerson J.B."/>
            <person name="Anantharaman K."/>
            <person name="Thomas B.C."/>
            <person name="Malmstrom R."/>
            <person name="Stieglmeier M."/>
            <person name="Klingl A."/>
            <person name="Woyke T."/>
            <person name="Ryan C.M."/>
            <person name="Banfield J.F."/>
        </authorList>
    </citation>
    <scope>NUCLEOTIDE SEQUENCE [LARGE SCALE GENOMIC DNA]</scope>
</reference>
<comment type="caution">
    <text evidence="2">The sequence shown here is derived from an EMBL/GenBank/DDBJ whole genome shotgun (WGS) entry which is preliminary data.</text>
</comment>
<gene>
    <name evidence="2" type="ORF">COU82_01755</name>
</gene>
<dbReference type="Proteomes" id="UP000231648">
    <property type="component" value="Unassembled WGS sequence"/>
</dbReference>
<dbReference type="PANTHER" id="PTHR23135:SF4">
    <property type="entry name" value="UDP-N-ACETYLMURAMOYL-L-ALANYL-D-GLUTAMATE--2,6-DIAMINOPIMELATE LIGASE MURE HOMOLOG, CHLOROPLASTIC"/>
    <property type="match status" value="1"/>
</dbReference>
<sequence>MLEKNGQKVASLSSIRFKIGEKEEKNMLKMTMPGRLKLQKFLKQAVKAGCKYAVLEITSEGIKQFRHKFIDFDAAVFTNLTREHIEAHKGFENYRKAKGKLFKSLEKSPKKDSPPTFKLWQSLWGVTKSKKVGGKFAVLNIDDPNFEYFDSLFSGKKYFYGIKNPKAEITPEKIG</sequence>
<evidence type="ECO:0000313" key="2">
    <source>
        <dbReference type="EMBL" id="PJE57485.1"/>
    </source>
</evidence>
<dbReference type="InterPro" id="IPR013221">
    <property type="entry name" value="Mur_ligase_cen"/>
</dbReference>
<dbReference type="Pfam" id="PF08245">
    <property type="entry name" value="Mur_ligase_M"/>
    <property type="match status" value="1"/>
</dbReference>